<protein>
    <submittedName>
        <fullName evidence="2">Uncharacterized protein</fullName>
    </submittedName>
</protein>
<feature type="compositionally biased region" description="Polar residues" evidence="1">
    <location>
        <begin position="59"/>
        <end position="71"/>
    </location>
</feature>
<dbReference type="EMBL" id="JAHRIQ010087628">
    <property type="protein sequence ID" value="MEQ2249975.1"/>
    <property type="molecule type" value="Genomic_DNA"/>
</dbReference>
<feature type="region of interest" description="Disordered" evidence="1">
    <location>
        <begin position="36"/>
        <end position="77"/>
    </location>
</feature>
<name>A0ABV0UXR9_9TELE</name>
<keyword evidence="3" id="KW-1185">Reference proteome</keyword>
<evidence type="ECO:0000313" key="2">
    <source>
        <dbReference type="EMBL" id="MEQ2249975.1"/>
    </source>
</evidence>
<sequence>MKQERCFYLDSDVTGSPQLPRFLAVPEIEMEFKRKFRMKDSPSPSPLSSDSSVRLPALQSASCPPDSSSNHLPMPCF</sequence>
<organism evidence="2 3">
    <name type="scientific">Ilyodon furcidens</name>
    <name type="common">goldbreast splitfin</name>
    <dbReference type="NCBI Taxonomy" id="33524"/>
    <lineage>
        <taxon>Eukaryota</taxon>
        <taxon>Metazoa</taxon>
        <taxon>Chordata</taxon>
        <taxon>Craniata</taxon>
        <taxon>Vertebrata</taxon>
        <taxon>Euteleostomi</taxon>
        <taxon>Actinopterygii</taxon>
        <taxon>Neopterygii</taxon>
        <taxon>Teleostei</taxon>
        <taxon>Neoteleostei</taxon>
        <taxon>Acanthomorphata</taxon>
        <taxon>Ovalentaria</taxon>
        <taxon>Atherinomorphae</taxon>
        <taxon>Cyprinodontiformes</taxon>
        <taxon>Goodeidae</taxon>
        <taxon>Ilyodon</taxon>
    </lineage>
</organism>
<dbReference type="Proteomes" id="UP001482620">
    <property type="component" value="Unassembled WGS sequence"/>
</dbReference>
<accession>A0ABV0UXR9</accession>
<proteinExistence type="predicted"/>
<reference evidence="2 3" key="1">
    <citation type="submission" date="2021-06" db="EMBL/GenBank/DDBJ databases">
        <authorList>
            <person name="Palmer J.M."/>
        </authorList>
    </citation>
    <scope>NUCLEOTIDE SEQUENCE [LARGE SCALE GENOMIC DNA]</scope>
    <source>
        <strain evidence="3">if_2019</strain>
        <tissue evidence="2">Muscle</tissue>
    </source>
</reference>
<evidence type="ECO:0000313" key="3">
    <source>
        <dbReference type="Proteomes" id="UP001482620"/>
    </source>
</evidence>
<evidence type="ECO:0000256" key="1">
    <source>
        <dbReference type="SAM" id="MobiDB-lite"/>
    </source>
</evidence>
<gene>
    <name evidence="2" type="ORF">ILYODFUR_035059</name>
</gene>
<comment type="caution">
    <text evidence="2">The sequence shown here is derived from an EMBL/GenBank/DDBJ whole genome shotgun (WGS) entry which is preliminary data.</text>
</comment>